<dbReference type="Pfam" id="PF02590">
    <property type="entry name" value="SPOUT_MTase"/>
    <property type="match status" value="1"/>
</dbReference>
<dbReference type="SUPFAM" id="SSF75217">
    <property type="entry name" value="alpha/beta knot"/>
    <property type="match status" value="1"/>
</dbReference>
<comment type="caution">
    <text evidence="7">The sequence shown here is derived from an EMBL/GenBank/DDBJ whole genome shotgun (WGS) entry which is preliminary data.</text>
</comment>
<dbReference type="Proteomes" id="UP000229498">
    <property type="component" value="Unassembled WGS sequence"/>
</dbReference>
<keyword evidence="2 5" id="KW-0808">Transferase</keyword>
<dbReference type="CDD" id="cd18081">
    <property type="entry name" value="RlmH-like"/>
    <property type="match status" value="1"/>
</dbReference>
<accession>A0A2M9FWX3</accession>
<keyword evidence="3 5" id="KW-0949">S-adenosyl-L-methionine</keyword>
<feature type="compositionally biased region" description="Low complexity" evidence="6">
    <location>
        <begin position="1"/>
        <end position="28"/>
    </location>
</feature>
<proteinExistence type="inferred from homology"/>
<dbReference type="Gene3D" id="3.40.1280.10">
    <property type="match status" value="1"/>
</dbReference>
<dbReference type="InterPro" id="IPR029028">
    <property type="entry name" value="Alpha/beta_knot_MTases"/>
</dbReference>
<dbReference type="PANTHER" id="PTHR33603:SF1">
    <property type="entry name" value="RIBOSOMAL RNA LARGE SUBUNIT METHYLTRANSFERASE H"/>
    <property type="match status" value="1"/>
</dbReference>
<comment type="similarity">
    <text evidence="4 5">Belongs to the RNA methyltransferase RlmH family.</text>
</comment>
<dbReference type="EMBL" id="PHIG01000052">
    <property type="protein sequence ID" value="PJK27962.1"/>
    <property type="molecule type" value="Genomic_DNA"/>
</dbReference>
<evidence type="ECO:0000313" key="8">
    <source>
        <dbReference type="Proteomes" id="UP000229498"/>
    </source>
</evidence>
<dbReference type="GO" id="GO:0005737">
    <property type="term" value="C:cytoplasm"/>
    <property type="evidence" value="ECO:0007669"/>
    <property type="project" value="UniProtKB-SubCell"/>
</dbReference>
<keyword evidence="5" id="KW-0963">Cytoplasm</keyword>
<dbReference type="OrthoDB" id="9806643at2"/>
<dbReference type="NCBIfam" id="NF000989">
    <property type="entry name" value="PRK00103.2-3"/>
    <property type="match status" value="1"/>
</dbReference>
<evidence type="ECO:0000313" key="7">
    <source>
        <dbReference type="EMBL" id="PJK27962.1"/>
    </source>
</evidence>
<evidence type="ECO:0000256" key="3">
    <source>
        <dbReference type="ARBA" id="ARBA00022691"/>
    </source>
</evidence>
<dbReference type="PANTHER" id="PTHR33603">
    <property type="entry name" value="METHYLTRANSFERASE"/>
    <property type="match status" value="1"/>
</dbReference>
<comment type="function">
    <text evidence="5">Specifically methylates the pseudouridine at position 1915 (m3Psi1915) in 23S rRNA.</text>
</comment>
<dbReference type="GO" id="GO:0070038">
    <property type="term" value="F:rRNA (pseudouridine-N3-)-methyltransferase activity"/>
    <property type="evidence" value="ECO:0007669"/>
    <property type="project" value="UniProtKB-UniRule"/>
</dbReference>
<sequence length="192" mass="21199">MRATSSSTSSARKSGTSTTSRRCGPPSCRSRKRTSRPADLLRIAICSIGRFGRGPERTLFDVYAKRLPWPLDLHELEDRKGGSDAERNRRENALLRERAADAQAVIALDERGRELDSRAFAAALGGFADAGRRDIAILVGGADGLDDETRAMADLTVSFGRLTWPHLIVRAMLAEQLYRAHTILTGHPYHRD</sequence>
<comment type="subunit">
    <text evidence="5">Homodimer.</text>
</comment>
<evidence type="ECO:0000256" key="6">
    <source>
        <dbReference type="SAM" id="MobiDB-lite"/>
    </source>
</evidence>
<reference evidence="7 8" key="1">
    <citation type="submission" date="2017-11" db="EMBL/GenBank/DDBJ databases">
        <title>Draft genome sequence of Rhizobiales bacterium SY3-13.</title>
        <authorList>
            <person name="Sun C."/>
        </authorList>
    </citation>
    <scope>NUCLEOTIDE SEQUENCE [LARGE SCALE GENOMIC DNA]</scope>
    <source>
        <strain evidence="7 8">SY3-13</strain>
    </source>
</reference>
<keyword evidence="5" id="KW-0698">rRNA processing</keyword>
<evidence type="ECO:0000256" key="5">
    <source>
        <dbReference type="HAMAP-Rule" id="MF_00658"/>
    </source>
</evidence>
<feature type="binding site" evidence="5">
    <location>
        <position position="140"/>
    </location>
    <ligand>
        <name>S-adenosyl-L-methionine</name>
        <dbReference type="ChEBI" id="CHEBI:59789"/>
    </ligand>
</feature>
<evidence type="ECO:0000256" key="2">
    <source>
        <dbReference type="ARBA" id="ARBA00022679"/>
    </source>
</evidence>
<evidence type="ECO:0000256" key="4">
    <source>
        <dbReference type="ARBA" id="ARBA00038303"/>
    </source>
</evidence>
<name>A0A2M9FWX3_9PROT</name>
<dbReference type="AlphaFoldDB" id="A0A2M9FWX3"/>
<dbReference type="InterPro" id="IPR003742">
    <property type="entry name" value="RlmH-like"/>
</dbReference>
<organism evidence="7 8">
    <name type="scientific">Minwuia thermotolerans</name>
    <dbReference type="NCBI Taxonomy" id="2056226"/>
    <lineage>
        <taxon>Bacteria</taxon>
        <taxon>Pseudomonadati</taxon>
        <taxon>Pseudomonadota</taxon>
        <taxon>Alphaproteobacteria</taxon>
        <taxon>Minwuiales</taxon>
        <taxon>Minwuiaceae</taxon>
        <taxon>Minwuia</taxon>
    </lineage>
</organism>
<feature type="region of interest" description="Disordered" evidence="6">
    <location>
        <begin position="1"/>
        <end position="35"/>
    </location>
</feature>
<comment type="catalytic activity">
    <reaction evidence="5">
        <text>pseudouridine(1915) in 23S rRNA + S-adenosyl-L-methionine = N(3)-methylpseudouridine(1915) in 23S rRNA + S-adenosyl-L-homocysteine + H(+)</text>
        <dbReference type="Rhea" id="RHEA:42752"/>
        <dbReference type="Rhea" id="RHEA-COMP:10221"/>
        <dbReference type="Rhea" id="RHEA-COMP:10222"/>
        <dbReference type="ChEBI" id="CHEBI:15378"/>
        <dbReference type="ChEBI" id="CHEBI:57856"/>
        <dbReference type="ChEBI" id="CHEBI:59789"/>
        <dbReference type="ChEBI" id="CHEBI:65314"/>
        <dbReference type="ChEBI" id="CHEBI:74486"/>
        <dbReference type="EC" id="2.1.1.177"/>
    </reaction>
</comment>
<evidence type="ECO:0000256" key="1">
    <source>
        <dbReference type="ARBA" id="ARBA00022603"/>
    </source>
</evidence>
<feature type="binding site" evidence="5">
    <location>
        <begin position="159"/>
        <end position="164"/>
    </location>
    <ligand>
        <name>S-adenosyl-L-methionine</name>
        <dbReference type="ChEBI" id="CHEBI:59789"/>
    </ligand>
</feature>
<dbReference type="InterPro" id="IPR029026">
    <property type="entry name" value="tRNA_m1G_MTases_N"/>
</dbReference>
<keyword evidence="1 5" id="KW-0489">Methyltransferase</keyword>
<keyword evidence="8" id="KW-1185">Reference proteome</keyword>
<protein>
    <recommendedName>
        <fullName evidence="5">Ribosomal RNA large subunit methyltransferase H</fullName>
        <ecNumber evidence="5">2.1.1.177</ecNumber>
    </recommendedName>
    <alternativeName>
        <fullName evidence="5">23S rRNA (pseudouridine1915-N3)-methyltransferase</fullName>
    </alternativeName>
    <alternativeName>
        <fullName evidence="5">23S rRNA m3Psi1915 methyltransferase</fullName>
    </alternativeName>
    <alternativeName>
        <fullName evidence="5">rRNA (pseudouridine-N3-)-methyltransferase RlmH</fullName>
    </alternativeName>
</protein>
<dbReference type="HAMAP" id="MF_00658">
    <property type="entry name" value="23SrRNA_methyltr_H"/>
    <property type="match status" value="1"/>
</dbReference>
<dbReference type="EC" id="2.1.1.177" evidence="5"/>
<gene>
    <name evidence="5" type="primary">rlmH</name>
    <name evidence="7" type="ORF">CVT23_19725</name>
</gene>
<comment type="subcellular location">
    <subcellularLocation>
        <location evidence="5">Cytoplasm</location>
    </subcellularLocation>
</comment>
<feature type="binding site" evidence="5">
    <location>
        <position position="108"/>
    </location>
    <ligand>
        <name>S-adenosyl-L-methionine</name>
        <dbReference type="ChEBI" id="CHEBI:59789"/>
    </ligand>
</feature>